<dbReference type="Proteomes" id="UP000008694">
    <property type="component" value="Unassembled WGS sequence"/>
</dbReference>
<name>D7LXX8_ARALL</name>
<dbReference type="AlphaFoldDB" id="D7LXX8"/>
<accession>D7LXX8</accession>
<evidence type="ECO:0000313" key="2">
    <source>
        <dbReference type="Proteomes" id="UP000008694"/>
    </source>
</evidence>
<gene>
    <name evidence="1" type="ORF">ARALYDRAFT_911260</name>
</gene>
<protein>
    <submittedName>
        <fullName evidence="1">Uncharacterized protein</fullName>
    </submittedName>
</protein>
<keyword evidence="2" id="KW-1185">Reference proteome</keyword>
<reference evidence="2" key="1">
    <citation type="journal article" date="2011" name="Nat. Genet.">
        <title>The Arabidopsis lyrata genome sequence and the basis of rapid genome size change.</title>
        <authorList>
            <person name="Hu T.T."/>
            <person name="Pattyn P."/>
            <person name="Bakker E.G."/>
            <person name="Cao J."/>
            <person name="Cheng J.-F."/>
            <person name="Clark R.M."/>
            <person name="Fahlgren N."/>
            <person name="Fawcett J.A."/>
            <person name="Grimwood J."/>
            <person name="Gundlach H."/>
            <person name="Haberer G."/>
            <person name="Hollister J.D."/>
            <person name="Ossowski S."/>
            <person name="Ottilar R.P."/>
            <person name="Salamov A.A."/>
            <person name="Schneeberger K."/>
            <person name="Spannagl M."/>
            <person name="Wang X."/>
            <person name="Yang L."/>
            <person name="Nasrallah M.E."/>
            <person name="Bergelson J."/>
            <person name="Carrington J.C."/>
            <person name="Gaut B.S."/>
            <person name="Schmutz J."/>
            <person name="Mayer K.F.X."/>
            <person name="Van de Peer Y."/>
            <person name="Grigoriev I.V."/>
            <person name="Nordborg M."/>
            <person name="Weigel D."/>
            <person name="Guo Y.-L."/>
        </authorList>
    </citation>
    <scope>NUCLEOTIDE SEQUENCE [LARGE SCALE GENOMIC DNA]</scope>
    <source>
        <strain evidence="2">cv. MN47</strain>
    </source>
</reference>
<organism evidence="2">
    <name type="scientific">Arabidopsis lyrata subsp. lyrata</name>
    <name type="common">Lyre-leaved rock-cress</name>
    <dbReference type="NCBI Taxonomy" id="81972"/>
    <lineage>
        <taxon>Eukaryota</taxon>
        <taxon>Viridiplantae</taxon>
        <taxon>Streptophyta</taxon>
        <taxon>Embryophyta</taxon>
        <taxon>Tracheophyta</taxon>
        <taxon>Spermatophyta</taxon>
        <taxon>Magnoliopsida</taxon>
        <taxon>eudicotyledons</taxon>
        <taxon>Gunneridae</taxon>
        <taxon>Pentapetalae</taxon>
        <taxon>rosids</taxon>
        <taxon>malvids</taxon>
        <taxon>Brassicales</taxon>
        <taxon>Brassicaceae</taxon>
        <taxon>Camelineae</taxon>
        <taxon>Arabidopsis</taxon>
    </lineage>
</organism>
<dbReference type="Gramene" id="scaffold_603317.1">
    <property type="protein sequence ID" value="scaffold_603317.1"/>
    <property type="gene ID" value="scaffold_603317.1"/>
</dbReference>
<sequence length="59" mass="6751">MESDIEILPDADASTQKIRMFGIDDREDKNGRRRIKDVEVYVPIVYGSIAFYLGKKGTE</sequence>
<dbReference type="EMBL" id="GL348718">
    <property type="protein sequence ID" value="EFH48729.1"/>
    <property type="molecule type" value="Genomic_DNA"/>
</dbReference>
<dbReference type="eggNOG" id="KOG3149">
    <property type="taxonomic scope" value="Eukaryota"/>
</dbReference>
<evidence type="ECO:0000313" key="1">
    <source>
        <dbReference type="EMBL" id="EFH48729.1"/>
    </source>
</evidence>
<proteinExistence type="predicted"/>
<dbReference type="HOGENOM" id="CLU_2963977_0_0_1"/>
<dbReference type="STRING" id="81972.D7LXX8"/>